<reference evidence="3 4" key="1">
    <citation type="submission" date="2018-05" db="EMBL/GenBank/DDBJ databases">
        <title>Draft genome sequence of Scytalidium lignicola DSM 105466, a ubiquitous saprotrophic fungus.</title>
        <authorList>
            <person name="Buettner E."/>
            <person name="Gebauer A.M."/>
            <person name="Hofrichter M."/>
            <person name="Liers C."/>
            <person name="Kellner H."/>
        </authorList>
    </citation>
    <scope>NUCLEOTIDE SEQUENCE [LARGE SCALE GENOMIC DNA]</scope>
    <source>
        <strain evidence="3 4">DSM 105466</strain>
    </source>
</reference>
<accession>A0A3E2HIV5</accession>
<gene>
    <name evidence="3" type="ORF">B7463_g2998</name>
</gene>
<dbReference type="AlphaFoldDB" id="A0A3E2HIV5"/>
<feature type="non-terminal residue" evidence="3">
    <location>
        <position position="1"/>
    </location>
</feature>
<feature type="non-terminal residue" evidence="3">
    <location>
        <position position="445"/>
    </location>
</feature>
<dbReference type="Proteomes" id="UP000258309">
    <property type="component" value="Unassembled WGS sequence"/>
</dbReference>
<proteinExistence type="predicted"/>
<keyword evidence="2" id="KW-0732">Signal</keyword>
<organism evidence="3 4">
    <name type="scientific">Scytalidium lignicola</name>
    <name type="common">Hyphomycete</name>
    <dbReference type="NCBI Taxonomy" id="5539"/>
    <lineage>
        <taxon>Eukaryota</taxon>
        <taxon>Fungi</taxon>
        <taxon>Dikarya</taxon>
        <taxon>Ascomycota</taxon>
        <taxon>Pezizomycotina</taxon>
        <taxon>Leotiomycetes</taxon>
        <taxon>Leotiomycetes incertae sedis</taxon>
        <taxon>Scytalidium</taxon>
    </lineage>
</organism>
<protein>
    <submittedName>
        <fullName evidence="3">Uncharacterized protein</fullName>
    </submittedName>
</protein>
<sequence>MKALMRFHPLILLFLTFLLSTRLSVAAEQKRCSTCTSKERLRADVYGIDLSIEYINAKKCNFYMSFTYSQLPIISAVAAKYVNGTRAPIARIPTSDEYRNLLRQWLSDSDLNSSPSSYAHDHVPINHSDPLPQLTESDQPPSPSIGIVAKEITGVIQTLTRVYGLDIYRQHIGISVPVFITSQQAKDIREGAGQAILGVKVAFGSSDILGNLAADTRTHRSYLEWQLNERQRQRKRHDDDKQNRPRTTLVLEYNAPMLAGSVIYRANGSEERISYFADPSLGAEKSWKLDANGIGHWERVSSRITGLVHDAIEASHNMKTIPQPPASTSIFDLTHLKVVLQGEKAADARLRRTIGEALLNFVVTWRDMKRWEDLVSSNGDLGPLSSPDEEYEVVFNSALGAAHSGKWYLDAPRPEGCIEDIECIEARKIVVLDATTDARVRTEEL</sequence>
<keyword evidence="4" id="KW-1185">Reference proteome</keyword>
<dbReference type="OrthoDB" id="3598416at2759"/>
<comment type="caution">
    <text evidence="3">The sequence shown here is derived from an EMBL/GenBank/DDBJ whole genome shotgun (WGS) entry which is preliminary data.</text>
</comment>
<evidence type="ECO:0000256" key="1">
    <source>
        <dbReference type="SAM" id="MobiDB-lite"/>
    </source>
</evidence>
<feature type="region of interest" description="Disordered" evidence="1">
    <location>
        <begin position="116"/>
        <end position="143"/>
    </location>
</feature>
<feature type="signal peptide" evidence="2">
    <location>
        <begin position="1"/>
        <end position="26"/>
    </location>
</feature>
<feature type="chain" id="PRO_5017760291" evidence="2">
    <location>
        <begin position="27"/>
        <end position="445"/>
    </location>
</feature>
<name>A0A3E2HIV5_SCYLI</name>
<evidence type="ECO:0000313" key="4">
    <source>
        <dbReference type="Proteomes" id="UP000258309"/>
    </source>
</evidence>
<evidence type="ECO:0000256" key="2">
    <source>
        <dbReference type="SAM" id="SignalP"/>
    </source>
</evidence>
<dbReference type="EMBL" id="NCSJ02000037">
    <property type="protein sequence ID" value="RFU33354.1"/>
    <property type="molecule type" value="Genomic_DNA"/>
</dbReference>
<evidence type="ECO:0000313" key="3">
    <source>
        <dbReference type="EMBL" id="RFU33354.1"/>
    </source>
</evidence>